<dbReference type="KEGG" id="carl:PXC00_11350"/>
<dbReference type="InterPro" id="IPR050859">
    <property type="entry name" value="Class-I_PLP-dep_aminotransf"/>
</dbReference>
<dbReference type="Pfam" id="PF00155">
    <property type="entry name" value="Aminotran_1_2"/>
    <property type="match status" value="1"/>
</dbReference>
<reference evidence="9" key="2">
    <citation type="submission" date="2024-06" db="EMBL/GenBank/DDBJ databases">
        <title>Caproicibacterium argilliputei sp. nov, a novel caproic acid producing anaerobic bacterium isolated from pit mud.</title>
        <authorList>
            <person name="Zeng C."/>
        </authorList>
    </citation>
    <scope>NUCLEOTIDE SEQUENCE [LARGE SCALE GENOMIC DNA]</scope>
    <source>
        <strain evidence="9">ZCY20-5</strain>
    </source>
</reference>
<dbReference type="CDD" id="cd00609">
    <property type="entry name" value="AAT_like"/>
    <property type="match status" value="1"/>
</dbReference>
<dbReference type="InterPro" id="IPR015422">
    <property type="entry name" value="PyrdxlP-dep_Trfase_small"/>
</dbReference>
<keyword evidence="6" id="KW-0663">Pyridoxal phosphate</keyword>
<dbReference type="Gene3D" id="3.40.640.10">
    <property type="entry name" value="Type I PLP-dependent aspartate aminotransferase-like (Major domain)"/>
    <property type="match status" value="1"/>
</dbReference>
<evidence type="ECO:0000256" key="1">
    <source>
        <dbReference type="ARBA" id="ARBA00001933"/>
    </source>
</evidence>
<evidence type="ECO:0000256" key="3">
    <source>
        <dbReference type="ARBA" id="ARBA00011738"/>
    </source>
</evidence>
<dbReference type="FunFam" id="3.40.640.10:FF:000053">
    <property type="entry name" value="Aminotransferase, class I"/>
    <property type="match status" value="1"/>
</dbReference>
<evidence type="ECO:0000256" key="6">
    <source>
        <dbReference type="ARBA" id="ARBA00022898"/>
    </source>
</evidence>
<dbReference type="AlphaFoldDB" id="A0AA97D8Q3"/>
<dbReference type="InterPro" id="IPR015424">
    <property type="entry name" value="PyrdxlP-dep_Trfase"/>
</dbReference>
<dbReference type="RefSeq" id="WP_275846808.1">
    <property type="nucleotide sequence ID" value="NZ_CP135996.1"/>
</dbReference>
<comment type="similarity">
    <text evidence="2">Belongs to the class-I pyridoxal-phosphate-dependent aminotransferase family.</text>
</comment>
<feature type="domain" description="Aminotransferase class I/classII large" evidence="7">
    <location>
        <begin position="29"/>
        <end position="384"/>
    </location>
</feature>
<dbReference type="GO" id="GO:0030170">
    <property type="term" value="F:pyridoxal phosphate binding"/>
    <property type="evidence" value="ECO:0007669"/>
    <property type="project" value="InterPro"/>
</dbReference>
<dbReference type="Gene3D" id="3.90.1150.10">
    <property type="entry name" value="Aspartate Aminotransferase, domain 1"/>
    <property type="match status" value="1"/>
</dbReference>
<organism evidence="8 9">
    <name type="scientific">Caproicibacterium argilliputei</name>
    <dbReference type="NCBI Taxonomy" id="3030016"/>
    <lineage>
        <taxon>Bacteria</taxon>
        <taxon>Bacillati</taxon>
        <taxon>Bacillota</taxon>
        <taxon>Clostridia</taxon>
        <taxon>Eubacteriales</taxon>
        <taxon>Oscillospiraceae</taxon>
        <taxon>Caproicibacterium</taxon>
    </lineage>
</organism>
<evidence type="ECO:0000256" key="4">
    <source>
        <dbReference type="ARBA" id="ARBA00022576"/>
    </source>
</evidence>
<accession>A0AA97D8Q3</accession>
<evidence type="ECO:0000259" key="7">
    <source>
        <dbReference type="Pfam" id="PF00155"/>
    </source>
</evidence>
<evidence type="ECO:0000313" key="8">
    <source>
        <dbReference type="EMBL" id="WOC31779.1"/>
    </source>
</evidence>
<gene>
    <name evidence="8" type="ORF">PXC00_11350</name>
</gene>
<dbReference type="InterPro" id="IPR015421">
    <property type="entry name" value="PyrdxlP-dep_Trfase_major"/>
</dbReference>
<evidence type="ECO:0000256" key="5">
    <source>
        <dbReference type="ARBA" id="ARBA00022679"/>
    </source>
</evidence>
<evidence type="ECO:0000256" key="2">
    <source>
        <dbReference type="ARBA" id="ARBA00007441"/>
    </source>
</evidence>
<dbReference type="EMBL" id="CP135996">
    <property type="protein sequence ID" value="WOC31779.1"/>
    <property type="molecule type" value="Genomic_DNA"/>
</dbReference>
<reference evidence="9" key="3">
    <citation type="submission" date="2024-06" db="EMBL/GenBank/DDBJ databases">
        <authorList>
            <person name="Zeng C."/>
        </authorList>
    </citation>
    <scope>NUCLEOTIDE SEQUENCE [LARGE SCALE GENOMIC DNA]</scope>
    <source>
        <strain evidence="9">ZCY20-5</strain>
    </source>
</reference>
<dbReference type="PANTHER" id="PTHR42790">
    <property type="entry name" value="AMINOTRANSFERASE"/>
    <property type="match status" value="1"/>
</dbReference>
<dbReference type="InterPro" id="IPR004839">
    <property type="entry name" value="Aminotransferase_I/II_large"/>
</dbReference>
<evidence type="ECO:0000313" key="9">
    <source>
        <dbReference type="Proteomes" id="UP001300604"/>
    </source>
</evidence>
<dbReference type="Proteomes" id="UP001300604">
    <property type="component" value="Chromosome"/>
</dbReference>
<dbReference type="SUPFAM" id="SSF53383">
    <property type="entry name" value="PLP-dependent transferases"/>
    <property type="match status" value="1"/>
</dbReference>
<protein>
    <submittedName>
        <fullName evidence="8">PLP-dependent aminotransferase family protein</fullName>
    </submittedName>
</protein>
<name>A0AA97D8Q3_9FIRM</name>
<keyword evidence="5" id="KW-0808">Transferase</keyword>
<sequence length="396" mass="43521">MEYRFSDRVSNLKPSAIREIFKYATDPAVISLSAGNPAPDAFPVDAVRACSEAVLQEQPIDALQYSVTEGLPALREDVAVFLKQHCSIATPGDAVLITSGAEQIMDLLGKSVLNEGDTVVCEEPSFIGALNSFRSYNAVLKGVPMQEDGMDLAKLEEILKTDKRVKFIYTIPNFQNPTGLTTSWEKRRGIYALAQKYNTLILEDNPYGDLRFAGEAIPAIKTLDTEGRVLYAGTFSKTISPGMRVGFAAGGSALIQKMVVCKQGSDVHTNIWSQLVIHRFLHGWDFEKHLKNLQKIYAQKYAVAEKALRETAPLLAFRPIEGGLFLWCTLPDSIPMPAYCKAAVLHKVCVVPGNAFLTDETQPCQSFRINYSSPTNEDLARGIAILGELAAKWPNA</sequence>
<keyword evidence="9" id="KW-1185">Reference proteome</keyword>
<comment type="cofactor">
    <cofactor evidence="1">
        <name>pyridoxal 5'-phosphate</name>
        <dbReference type="ChEBI" id="CHEBI:597326"/>
    </cofactor>
</comment>
<dbReference type="GO" id="GO:1901605">
    <property type="term" value="P:alpha-amino acid metabolic process"/>
    <property type="evidence" value="ECO:0007669"/>
    <property type="project" value="TreeGrafter"/>
</dbReference>
<dbReference type="GO" id="GO:0008483">
    <property type="term" value="F:transaminase activity"/>
    <property type="evidence" value="ECO:0007669"/>
    <property type="project" value="UniProtKB-KW"/>
</dbReference>
<comment type="subunit">
    <text evidence="3">Homodimer.</text>
</comment>
<proteinExistence type="inferred from homology"/>
<keyword evidence="4 8" id="KW-0032">Aminotransferase</keyword>
<reference evidence="8 9" key="1">
    <citation type="submission" date="2024-06" db="EMBL/GenBank/DDBJ databases">
        <title>Caproicibacterium argilliputei sp. nov, a novel caproic acid producing anaerobic bacterium isolated from pit mud.</title>
        <authorList>
            <person name="Xia S."/>
        </authorList>
    </citation>
    <scope>NUCLEOTIDE SEQUENCE [LARGE SCALE GENOMIC DNA]</scope>
    <source>
        <strain evidence="8 9">ZCY20-5</strain>
    </source>
</reference>
<dbReference type="PANTHER" id="PTHR42790:SF19">
    <property type="entry name" value="KYNURENINE_ALPHA-AMINOADIPATE AMINOTRANSFERASE, MITOCHONDRIAL"/>
    <property type="match status" value="1"/>
</dbReference>